<accession>Q0ZNR5</accession>
<dbReference type="EMBL" id="DQ335583">
    <property type="protein sequence ID" value="ABE99650.1"/>
    <property type="molecule type" value="Genomic_DNA"/>
</dbReference>
<dbReference type="AlphaFoldDB" id="Q0ZNR5"/>
<dbReference type="RefSeq" id="WP_012386976.1">
    <property type="nucleotide sequence ID" value="NC_010597.1"/>
</dbReference>
<name>Q0ZNR5_SACIS</name>
<sequence length="274" mass="32601">MIIVNNIGELVDTETGEVISDEYRYTFERYDNLAPVQLSRIDNSNEKKALQFLKYSNRRDHELNMMIEILVKRIEDEKIKQYFLLLAENARKYGKPGIIAAYAIANYAYGISVRTKKIREEFLVGDFEYRQIRKILQEKIKKSVNDIDRLVLEKLKEYDNFEDLKKRYFELKEKGVFAGKNVSARIEILLGIKKKNASKKHSKNNEKVIEVIDEKGHIVCPKCGKIGYVVMREKKGHMYYYVQHYEKYSYIEHYLGKNIRLQKRVYFQKIPWVT</sequence>
<keyword evidence="1" id="KW-0614">Plasmid</keyword>
<organism evidence="1">
    <name type="scientific">Saccharolobus islandicus</name>
    <name type="common">Sulfolobus islandicus</name>
    <dbReference type="NCBI Taxonomy" id="43080"/>
    <lineage>
        <taxon>Archaea</taxon>
        <taxon>Thermoproteota</taxon>
        <taxon>Thermoprotei</taxon>
        <taxon>Sulfolobales</taxon>
        <taxon>Sulfolobaceae</taxon>
        <taxon>Saccharolobus</taxon>
    </lineage>
</organism>
<proteinExistence type="predicted"/>
<protein>
    <submittedName>
        <fullName evidence="1">Uncharacterized protein</fullName>
    </submittedName>
</protein>
<evidence type="ECO:0000313" key="1">
    <source>
        <dbReference type="EMBL" id="ABE99650.1"/>
    </source>
</evidence>
<geneLocation type="plasmid" evidence="1">
    <name>pSOG1</name>
</geneLocation>
<reference evidence="1" key="1">
    <citation type="journal article" date="2006" name="Microbiology">
        <title>Two novel conjugative plasmids from a single strain of Sulfolobus.</title>
        <authorList>
            <person name="Erauso G."/>
            <person name="Stedman K.M."/>
            <person name="van de Werken H.J."/>
            <person name="Zillig W."/>
            <person name="van der Oost J."/>
        </authorList>
    </citation>
    <scope>NUCLEOTIDE SEQUENCE</scope>
    <source>
        <strain evidence="1">SOG2/4</strain>
        <plasmid evidence="1">pSOG1</plasmid>
    </source>
</reference>